<evidence type="ECO:0000313" key="2">
    <source>
        <dbReference type="RefSeq" id="XP_020113696.1"/>
    </source>
</evidence>
<gene>
    <name evidence="2" type="primary">LOC109727896</name>
</gene>
<dbReference type="Pfam" id="PF13374">
    <property type="entry name" value="TPR_10"/>
    <property type="match status" value="1"/>
</dbReference>
<dbReference type="GO" id="GO:1901703">
    <property type="term" value="P:protein localization involved in auxin polar transport"/>
    <property type="evidence" value="ECO:0007669"/>
    <property type="project" value="EnsemblPlants"/>
</dbReference>
<proteinExistence type="predicted"/>
<dbReference type="PANTHER" id="PTHR47868">
    <property type="entry name" value="OS05G0457700 PROTEIN"/>
    <property type="match status" value="1"/>
</dbReference>
<sequence>MIRSAFGKAVAKALRSQKRFYGASDGDGTQHERVAAQMIQYALGHARSQRSGQSYDEAMLVLEQGVSNLRGGGEEGSVDAIGTIMLAMSTLLYERGKLVDAMEKLEEIYLLASPSSAIRVAAWEGLMGLKMEAGQDATSLVLADDTPNSTALKLRANTIRGLADLLNGEIEPAKSFFEGFEDCNVEAGKEQVGNAMLSYGEFLHCTGNILLAKDTYEKSLRALENENLSGTSYKAAANMVPEEALLGVSCALGQLLSHSGKFNEAEELLTKALTKAEHHFGSSHPKVGIILTCIGLMFKQKAKSESSSSILVQEGLYRRALDLLKAPTLNSEVTDPQGDKRDIVALARGGYAELLCIQQNRKEEGERMKKWAEAAWRNRRLSLAEALDFSEPSKAAVVDTRICRLL</sequence>
<dbReference type="Proteomes" id="UP000515123">
    <property type="component" value="Linkage group 23"/>
</dbReference>
<dbReference type="AlphaFoldDB" id="A0A6P5GYE6"/>
<keyword evidence="1" id="KW-1185">Reference proteome</keyword>
<accession>A0A6P5GYE6</accession>
<dbReference type="GeneID" id="109727896"/>
<dbReference type="GO" id="GO:0010073">
    <property type="term" value="P:meristem maintenance"/>
    <property type="evidence" value="ECO:0007669"/>
    <property type="project" value="EnsemblPlants"/>
</dbReference>
<dbReference type="RefSeq" id="XP_020113696.1">
    <property type="nucleotide sequence ID" value="XM_020258107.1"/>
</dbReference>
<dbReference type="Gene3D" id="1.25.40.10">
    <property type="entry name" value="Tetratricopeptide repeat domain"/>
    <property type="match status" value="1"/>
</dbReference>
<dbReference type="InterPro" id="IPR011990">
    <property type="entry name" value="TPR-like_helical_dom_sf"/>
</dbReference>
<dbReference type="PANTHER" id="PTHR47868:SF2">
    <property type="entry name" value="OS05G0457700 PROTEIN"/>
    <property type="match status" value="1"/>
</dbReference>
<dbReference type="Gramene" id="Aco015440.1.mrna1">
    <property type="protein sequence ID" value="Aco015440.1.mrna1"/>
    <property type="gene ID" value="Aco015440.1.path1"/>
</dbReference>
<evidence type="ECO:0000313" key="1">
    <source>
        <dbReference type="Proteomes" id="UP000515123"/>
    </source>
</evidence>
<organism evidence="1 2">
    <name type="scientific">Ananas comosus</name>
    <name type="common">Pineapple</name>
    <name type="synonym">Ananas ananas</name>
    <dbReference type="NCBI Taxonomy" id="4615"/>
    <lineage>
        <taxon>Eukaryota</taxon>
        <taxon>Viridiplantae</taxon>
        <taxon>Streptophyta</taxon>
        <taxon>Embryophyta</taxon>
        <taxon>Tracheophyta</taxon>
        <taxon>Spermatophyta</taxon>
        <taxon>Magnoliopsida</taxon>
        <taxon>Liliopsida</taxon>
        <taxon>Poales</taxon>
        <taxon>Bromeliaceae</taxon>
        <taxon>Bromelioideae</taxon>
        <taxon>Ananas</taxon>
    </lineage>
</organism>
<protein>
    <submittedName>
        <fullName evidence="2">Uncharacterized protein LOC109727896 isoform X1</fullName>
    </submittedName>
</protein>
<reference evidence="2" key="2">
    <citation type="submission" date="2025-08" db="UniProtKB">
        <authorList>
            <consortium name="RefSeq"/>
        </authorList>
    </citation>
    <scope>IDENTIFICATION</scope>
    <source>
        <tissue evidence="2">Leaf</tissue>
    </source>
</reference>
<dbReference type="SUPFAM" id="SSF48452">
    <property type="entry name" value="TPR-like"/>
    <property type="match status" value="1"/>
</dbReference>
<dbReference type="GO" id="GO:0005739">
    <property type="term" value="C:mitochondrion"/>
    <property type="evidence" value="ECO:0007669"/>
    <property type="project" value="EnsemblPlants"/>
</dbReference>
<name>A0A6P5GYE6_ANACO</name>
<dbReference type="OrthoDB" id="1892356at2759"/>
<reference evidence="1" key="1">
    <citation type="journal article" date="2015" name="Nat. Genet.">
        <title>The pineapple genome and the evolution of CAM photosynthesis.</title>
        <authorList>
            <person name="Ming R."/>
            <person name="VanBuren R."/>
            <person name="Wai C.M."/>
            <person name="Tang H."/>
            <person name="Schatz M.C."/>
            <person name="Bowers J.E."/>
            <person name="Lyons E."/>
            <person name="Wang M.L."/>
            <person name="Chen J."/>
            <person name="Biggers E."/>
            <person name="Zhang J."/>
            <person name="Huang L."/>
            <person name="Zhang L."/>
            <person name="Miao W."/>
            <person name="Zhang J."/>
            <person name="Ye Z."/>
            <person name="Miao C."/>
            <person name="Lin Z."/>
            <person name="Wang H."/>
            <person name="Zhou H."/>
            <person name="Yim W.C."/>
            <person name="Priest H.D."/>
            <person name="Zheng C."/>
            <person name="Woodhouse M."/>
            <person name="Edger P.P."/>
            <person name="Guyot R."/>
            <person name="Guo H.B."/>
            <person name="Guo H."/>
            <person name="Zheng G."/>
            <person name="Singh R."/>
            <person name="Sharma A."/>
            <person name="Min X."/>
            <person name="Zheng Y."/>
            <person name="Lee H."/>
            <person name="Gurtowski J."/>
            <person name="Sedlazeck F.J."/>
            <person name="Harkess A."/>
            <person name="McKain M.R."/>
            <person name="Liao Z."/>
            <person name="Fang J."/>
            <person name="Liu J."/>
            <person name="Zhang X."/>
            <person name="Zhang Q."/>
            <person name="Hu W."/>
            <person name="Qin Y."/>
            <person name="Wang K."/>
            <person name="Chen L.Y."/>
            <person name="Shirley N."/>
            <person name="Lin Y.R."/>
            <person name="Liu L.Y."/>
            <person name="Hernandez A.G."/>
            <person name="Wright C.L."/>
            <person name="Bulone V."/>
            <person name="Tuskan G.A."/>
            <person name="Heath K."/>
            <person name="Zee F."/>
            <person name="Moore P.H."/>
            <person name="Sunkar R."/>
            <person name="Leebens-Mack J.H."/>
            <person name="Mockler T."/>
            <person name="Bennetzen J.L."/>
            <person name="Freeling M."/>
            <person name="Sankoff D."/>
            <person name="Paterson A.H."/>
            <person name="Zhu X."/>
            <person name="Yang X."/>
            <person name="Smith J.A."/>
            <person name="Cushman J.C."/>
            <person name="Paull R.E."/>
            <person name="Yu Q."/>
        </authorList>
    </citation>
    <scope>NUCLEOTIDE SEQUENCE [LARGE SCALE GENOMIC DNA]</scope>
    <source>
        <strain evidence="1">cv. F153</strain>
    </source>
</reference>